<keyword evidence="1" id="KW-1133">Transmembrane helix</keyword>
<protein>
    <recommendedName>
        <fullName evidence="3">DUF420 domain-containing protein</fullName>
    </recommendedName>
</protein>
<dbReference type="PANTHER" id="PTHR37692">
    <property type="entry name" value="HYPOTHETICAL MEMBRANE SPANNING PROTEIN"/>
    <property type="match status" value="1"/>
</dbReference>
<evidence type="ECO:0000256" key="1">
    <source>
        <dbReference type="SAM" id="Phobius"/>
    </source>
</evidence>
<dbReference type="Pfam" id="PF04238">
    <property type="entry name" value="DUF420"/>
    <property type="match status" value="1"/>
</dbReference>
<dbReference type="GO" id="GO:0022904">
    <property type="term" value="P:respiratory electron transport chain"/>
    <property type="evidence" value="ECO:0007669"/>
    <property type="project" value="InterPro"/>
</dbReference>
<name>A0A382H5V1_9ZZZZ</name>
<accession>A0A382H5V1</accession>
<dbReference type="GO" id="GO:0016020">
    <property type="term" value="C:membrane"/>
    <property type="evidence" value="ECO:0007669"/>
    <property type="project" value="InterPro"/>
</dbReference>
<dbReference type="InterPro" id="IPR013833">
    <property type="entry name" value="Cyt_c_oxidase_su3_a-hlx"/>
</dbReference>
<dbReference type="Gene3D" id="1.20.120.80">
    <property type="entry name" value="Cytochrome c oxidase, subunit III, four-helix bundle"/>
    <property type="match status" value="1"/>
</dbReference>
<feature type="transmembrane region" description="Helical" evidence="1">
    <location>
        <begin position="12"/>
        <end position="29"/>
    </location>
</feature>
<feature type="transmembrane region" description="Helical" evidence="1">
    <location>
        <begin position="75"/>
        <end position="103"/>
    </location>
</feature>
<sequence length="128" mass="14090">MPEVTDLPAVNAALNAISAFLLVIGYVLIRRGQAQQHRLCMLAAFATSALFLASYVIYHLNVGSVAFTGQGTTRIVYFTILISHIILAIIVLPMAIVTLLRALRGQLESHRRIAKWTLPLWLYVSVTG</sequence>
<evidence type="ECO:0008006" key="3">
    <source>
        <dbReference type="Google" id="ProtNLM"/>
    </source>
</evidence>
<dbReference type="EMBL" id="UINC01059174">
    <property type="protein sequence ID" value="SVB82287.1"/>
    <property type="molecule type" value="Genomic_DNA"/>
</dbReference>
<organism evidence="2">
    <name type="scientific">marine metagenome</name>
    <dbReference type="NCBI Taxonomy" id="408172"/>
    <lineage>
        <taxon>unclassified sequences</taxon>
        <taxon>metagenomes</taxon>
        <taxon>ecological metagenomes</taxon>
    </lineage>
</organism>
<dbReference type="PANTHER" id="PTHR37692:SF1">
    <property type="entry name" value="DUF420 DOMAIN-CONTAINING PROTEIN"/>
    <property type="match status" value="1"/>
</dbReference>
<keyword evidence="1" id="KW-0812">Transmembrane</keyword>
<feature type="transmembrane region" description="Helical" evidence="1">
    <location>
        <begin position="41"/>
        <end position="60"/>
    </location>
</feature>
<dbReference type="GO" id="GO:0004129">
    <property type="term" value="F:cytochrome-c oxidase activity"/>
    <property type="evidence" value="ECO:0007669"/>
    <property type="project" value="InterPro"/>
</dbReference>
<dbReference type="InterPro" id="IPR007352">
    <property type="entry name" value="DUF420"/>
</dbReference>
<evidence type="ECO:0000313" key="2">
    <source>
        <dbReference type="EMBL" id="SVB82287.1"/>
    </source>
</evidence>
<proteinExistence type="predicted"/>
<dbReference type="AlphaFoldDB" id="A0A382H5V1"/>
<reference evidence="2" key="1">
    <citation type="submission" date="2018-05" db="EMBL/GenBank/DDBJ databases">
        <authorList>
            <person name="Lanie J.A."/>
            <person name="Ng W.-L."/>
            <person name="Kazmierczak K.M."/>
            <person name="Andrzejewski T.M."/>
            <person name="Davidsen T.M."/>
            <person name="Wayne K.J."/>
            <person name="Tettelin H."/>
            <person name="Glass J.I."/>
            <person name="Rusch D."/>
            <person name="Podicherti R."/>
            <person name="Tsui H.-C.T."/>
            <person name="Winkler M.E."/>
        </authorList>
    </citation>
    <scope>NUCLEOTIDE SEQUENCE</scope>
</reference>
<feature type="non-terminal residue" evidence="2">
    <location>
        <position position="128"/>
    </location>
</feature>
<gene>
    <name evidence="2" type="ORF">METZ01_LOCUS235141</name>
</gene>
<keyword evidence="1" id="KW-0472">Membrane</keyword>